<dbReference type="SUPFAM" id="SSF141868">
    <property type="entry name" value="EAL domain-like"/>
    <property type="match status" value="1"/>
</dbReference>
<dbReference type="Gene3D" id="3.20.20.450">
    <property type="entry name" value="EAL domain"/>
    <property type="match status" value="1"/>
</dbReference>
<dbReference type="PROSITE" id="PS50883">
    <property type="entry name" value="EAL"/>
    <property type="match status" value="1"/>
</dbReference>
<gene>
    <name evidence="2" type="primary">cph2_2</name>
    <name evidence="2" type="ORF">NCTC10038_00877</name>
</gene>
<name>A0A8B4I2E1_PSEFL</name>
<evidence type="ECO:0000313" key="3">
    <source>
        <dbReference type="Proteomes" id="UP000248640"/>
    </source>
</evidence>
<protein>
    <submittedName>
        <fullName evidence="2">Diguanylate cyclase</fullName>
    </submittedName>
</protein>
<feature type="domain" description="EAL" evidence="1">
    <location>
        <begin position="146"/>
        <end position="400"/>
    </location>
</feature>
<dbReference type="Pfam" id="PF00563">
    <property type="entry name" value="EAL"/>
    <property type="match status" value="1"/>
</dbReference>
<dbReference type="InterPro" id="IPR035919">
    <property type="entry name" value="EAL_sf"/>
</dbReference>
<evidence type="ECO:0000259" key="1">
    <source>
        <dbReference type="PROSITE" id="PS50883"/>
    </source>
</evidence>
<dbReference type="SMART" id="SM00052">
    <property type="entry name" value="EAL"/>
    <property type="match status" value="1"/>
</dbReference>
<accession>A0A8B4I2E1</accession>
<dbReference type="PANTHER" id="PTHR33121:SF70">
    <property type="entry name" value="SIGNALING PROTEIN YKOW"/>
    <property type="match status" value="1"/>
</dbReference>
<dbReference type="PANTHER" id="PTHR33121">
    <property type="entry name" value="CYCLIC DI-GMP PHOSPHODIESTERASE PDEF"/>
    <property type="match status" value="1"/>
</dbReference>
<dbReference type="GO" id="GO:0071111">
    <property type="term" value="F:cyclic-guanylate-specific phosphodiesterase activity"/>
    <property type="evidence" value="ECO:0007669"/>
    <property type="project" value="InterPro"/>
</dbReference>
<dbReference type="RefSeq" id="WP_084375882.1">
    <property type="nucleotide sequence ID" value="NZ_CBCRXZ010000048.1"/>
</dbReference>
<sequence>MPGEQRVGQTKSPRVLIVGDGGKWAASSLWYKPTVVADLEAASKVLHTRKFDLVLNPVSAGHDDGMALPSLLLNLGQQGVLSQLPHVLWCSDSTSGVLDSHAQLARDAGVSVQVVPSLSSDTAQDVLKVLAKGHSNGSQYVASDLCGVTDQELLKALLANLDIRIVLQPQVDLITGKYVGAEALARWQHPVLGNISPSVFVPLANNAGLNVLLFHYVEAKVVALLRRLKKLGIAIPISANASAITLCTPGLANRLEQRLKLAEVPNSLFKIELTEDVPIDDMLPLSTALCGLRLRGFSVAMDDFGCGASTLNLLTRLPFSELKIDGRFVRGMAHKPGCRAAVSGAIAIAREMKLEFVAEGIETPEQIETLLDAGCRVGQGFALSPPLEVNDFIRALASNAQSA</sequence>
<reference evidence="2 3" key="1">
    <citation type="submission" date="2018-06" db="EMBL/GenBank/DDBJ databases">
        <authorList>
            <consortium name="Pathogen Informatics"/>
            <person name="Doyle S."/>
        </authorList>
    </citation>
    <scope>NUCLEOTIDE SEQUENCE [LARGE SCALE GENOMIC DNA]</scope>
    <source>
        <strain evidence="2 3">NCTC10038</strain>
    </source>
</reference>
<dbReference type="GeneID" id="61636876"/>
<dbReference type="InterPro" id="IPR001633">
    <property type="entry name" value="EAL_dom"/>
</dbReference>
<dbReference type="AlphaFoldDB" id="A0A8B4I2E1"/>
<dbReference type="InterPro" id="IPR050706">
    <property type="entry name" value="Cyclic-di-GMP_PDE-like"/>
</dbReference>
<organism evidence="2 3">
    <name type="scientific">Pseudomonas fluorescens</name>
    <dbReference type="NCBI Taxonomy" id="294"/>
    <lineage>
        <taxon>Bacteria</taxon>
        <taxon>Pseudomonadati</taxon>
        <taxon>Pseudomonadota</taxon>
        <taxon>Gammaproteobacteria</taxon>
        <taxon>Pseudomonadales</taxon>
        <taxon>Pseudomonadaceae</taxon>
        <taxon>Pseudomonas</taxon>
    </lineage>
</organism>
<dbReference type="CDD" id="cd01948">
    <property type="entry name" value="EAL"/>
    <property type="match status" value="1"/>
</dbReference>
<dbReference type="Proteomes" id="UP000248640">
    <property type="component" value="Chromosome 1"/>
</dbReference>
<proteinExistence type="predicted"/>
<evidence type="ECO:0000313" key="2">
    <source>
        <dbReference type="EMBL" id="SQF89495.1"/>
    </source>
</evidence>
<dbReference type="EMBL" id="LS483372">
    <property type="protein sequence ID" value="SQF89495.1"/>
    <property type="molecule type" value="Genomic_DNA"/>
</dbReference>